<dbReference type="NCBIfam" id="TIGR01499">
    <property type="entry name" value="folC"/>
    <property type="match status" value="1"/>
</dbReference>
<feature type="binding site" evidence="24">
    <location>
        <position position="189"/>
    </location>
    <ligand>
        <name>Mg(2+)</name>
        <dbReference type="ChEBI" id="CHEBI:18420"/>
        <label>1</label>
    </ligand>
</feature>
<proteinExistence type="inferred from homology"/>
<gene>
    <name evidence="26" type="ORF">ASCRUDRAFT_70026</name>
</gene>
<dbReference type="PANTHER" id="PTHR11136">
    <property type="entry name" value="FOLYLPOLYGLUTAMATE SYNTHASE-RELATED"/>
    <property type="match status" value="1"/>
</dbReference>
<evidence type="ECO:0000256" key="17">
    <source>
        <dbReference type="ARBA" id="ARBA00023136"/>
    </source>
</evidence>
<keyword evidence="17" id="KW-0472">Membrane</keyword>
<dbReference type="GO" id="GO:0005524">
    <property type="term" value="F:ATP binding"/>
    <property type="evidence" value="ECO:0007669"/>
    <property type="project" value="UniProtKB-KW"/>
</dbReference>
<comment type="pathway">
    <text evidence="4 22">Cofactor biosynthesis; tetrahydrofolylpolyglutamate biosynthesis.</text>
</comment>
<comment type="catalytic activity">
    <reaction evidence="21 22">
        <text>(6S)-5,6,7,8-tetrahydrofolyl-(gamma-L-Glu)(n) + L-glutamate + ATP = (6S)-5,6,7,8-tetrahydrofolyl-(gamma-L-Glu)(n+1) + ADP + phosphate + H(+)</text>
        <dbReference type="Rhea" id="RHEA:10580"/>
        <dbReference type="Rhea" id="RHEA-COMP:14738"/>
        <dbReference type="Rhea" id="RHEA-COMP:14740"/>
        <dbReference type="ChEBI" id="CHEBI:15378"/>
        <dbReference type="ChEBI" id="CHEBI:29985"/>
        <dbReference type="ChEBI" id="CHEBI:30616"/>
        <dbReference type="ChEBI" id="CHEBI:43474"/>
        <dbReference type="ChEBI" id="CHEBI:141005"/>
        <dbReference type="ChEBI" id="CHEBI:456216"/>
        <dbReference type="EC" id="6.3.2.17"/>
    </reaction>
</comment>
<keyword evidence="8" id="KW-0963">Cytoplasm</keyword>
<dbReference type="UniPathway" id="UPA00850"/>
<dbReference type="GO" id="GO:0004326">
    <property type="term" value="F:tetrahydrofolylpolyglutamate synthase activity"/>
    <property type="evidence" value="ECO:0007669"/>
    <property type="project" value="UniProtKB-EC"/>
</dbReference>
<dbReference type="GeneID" id="30965376"/>
<evidence type="ECO:0000256" key="3">
    <source>
        <dbReference type="ARBA" id="ARBA00004496"/>
    </source>
</evidence>
<keyword evidence="15 24" id="KW-0460">Magnesium</keyword>
<dbReference type="SUPFAM" id="SSF53623">
    <property type="entry name" value="MurD-like peptide ligases, catalytic domain"/>
    <property type="match status" value="1"/>
</dbReference>
<evidence type="ECO:0000256" key="22">
    <source>
        <dbReference type="PIRNR" id="PIRNR038895"/>
    </source>
</evidence>
<evidence type="ECO:0000256" key="24">
    <source>
        <dbReference type="PIRSR" id="PIRSR038895-2"/>
    </source>
</evidence>
<dbReference type="OrthoDB" id="5212574at2759"/>
<comment type="function">
    <text evidence="18">Catalyzes conversion of folates to polyglutamate derivatives allowing concentration of folate compounds in the cell and the intracellular retention of these cofactors, which are important substrates for most of the folate-dependent enzymes that are involved in one-carbon transfer reactions involved in purine, pyrimidine and amino acid synthesis. Required for methionine synthesis and maintenance of intact mitochondrial DNA. Involved in telomere maintenance.</text>
</comment>
<keyword evidence="13" id="KW-0999">Mitochondrion inner membrane</keyword>
<dbReference type="GO" id="GO:0005759">
    <property type="term" value="C:mitochondrial matrix"/>
    <property type="evidence" value="ECO:0007669"/>
    <property type="project" value="UniProtKB-SubCell"/>
</dbReference>
<evidence type="ECO:0000256" key="9">
    <source>
        <dbReference type="ARBA" id="ARBA00022563"/>
    </source>
</evidence>
<feature type="binding site" evidence="23">
    <location>
        <position position="307"/>
    </location>
    <ligand>
        <name>ATP</name>
        <dbReference type="ChEBI" id="CHEBI:30616"/>
    </ligand>
</feature>
<keyword evidence="16" id="KW-0496">Mitochondrion</keyword>
<dbReference type="InterPro" id="IPR036565">
    <property type="entry name" value="Mur-like_cat_sf"/>
</dbReference>
<comment type="subcellular location">
    <subcellularLocation>
        <location evidence="3">Cytoplasm</location>
    </subcellularLocation>
    <subcellularLocation>
        <location evidence="1">Mitochondrion inner membrane</location>
    </subcellularLocation>
    <subcellularLocation>
        <location evidence="2">Mitochondrion matrix</location>
    </subcellularLocation>
</comment>
<organism evidence="26 27">
    <name type="scientific">Ascoidea rubescens DSM 1968</name>
    <dbReference type="NCBI Taxonomy" id="1344418"/>
    <lineage>
        <taxon>Eukaryota</taxon>
        <taxon>Fungi</taxon>
        <taxon>Dikarya</taxon>
        <taxon>Ascomycota</taxon>
        <taxon>Saccharomycotina</taxon>
        <taxon>Saccharomycetes</taxon>
        <taxon>Ascoideaceae</taxon>
        <taxon>Ascoidea</taxon>
    </lineage>
</organism>
<dbReference type="PROSITE" id="PS01012">
    <property type="entry name" value="FOLYLPOLYGLU_SYNT_2"/>
    <property type="match status" value="1"/>
</dbReference>
<evidence type="ECO:0000313" key="27">
    <source>
        <dbReference type="Proteomes" id="UP000095038"/>
    </source>
</evidence>
<evidence type="ECO:0000313" key="26">
    <source>
        <dbReference type="EMBL" id="ODV61546.1"/>
    </source>
</evidence>
<keyword evidence="14 23" id="KW-0067">ATP-binding</keyword>
<dbReference type="InterPro" id="IPR036615">
    <property type="entry name" value="Mur_ligase_C_dom_sf"/>
</dbReference>
<evidence type="ECO:0000256" key="18">
    <source>
        <dbReference type="ARBA" id="ARBA00025142"/>
    </source>
</evidence>
<feature type="domain" description="Mur ligase central" evidence="25">
    <location>
        <begin position="63"/>
        <end position="235"/>
    </location>
</feature>
<evidence type="ECO:0000256" key="11">
    <source>
        <dbReference type="ARBA" id="ARBA00022723"/>
    </source>
</evidence>
<dbReference type="SUPFAM" id="SSF53244">
    <property type="entry name" value="MurD-like peptide ligases, peptide-binding domain"/>
    <property type="match status" value="1"/>
</dbReference>
<evidence type="ECO:0000256" key="15">
    <source>
        <dbReference type="ARBA" id="ARBA00022842"/>
    </source>
</evidence>
<dbReference type="InterPro" id="IPR023600">
    <property type="entry name" value="Folylpolyglutamate_synth_euk"/>
</dbReference>
<dbReference type="PANTHER" id="PTHR11136:SF5">
    <property type="entry name" value="FOLYLPOLYGLUTAMATE SYNTHASE, MITOCHONDRIAL"/>
    <property type="match status" value="1"/>
</dbReference>
<keyword evidence="9 22" id="KW-0554">One-carbon metabolism</keyword>
<evidence type="ECO:0000256" key="13">
    <source>
        <dbReference type="ARBA" id="ARBA00022792"/>
    </source>
</evidence>
<dbReference type="InterPro" id="IPR001645">
    <property type="entry name" value="Folylpolyglutamate_synth"/>
</dbReference>
<dbReference type="InterPro" id="IPR013221">
    <property type="entry name" value="Mur_ligase_cen"/>
</dbReference>
<evidence type="ECO:0000259" key="25">
    <source>
        <dbReference type="Pfam" id="PF08245"/>
    </source>
</evidence>
<dbReference type="EMBL" id="KV454479">
    <property type="protein sequence ID" value="ODV61546.1"/>
    <property type="molecule type" value="Genomic_DNA"/>
</dbReference>
<keyword evidence="10 22" id="KW-0436">Ligase</keyword>
<protein>
    <recommendedName>
        <fullName evidence="7 22">Folylpolyglutamate synthase</fullName>
        <ecNumber evidence="6 22">6.3.2.17</ecNumber>
    </recommendedName>
    <alternativeName>
        <fullName evidence="20 22">Folylpoly-gamma-glutamate synthetase</fullName>
    </alternativeName>
    <alternativeName>
        <fullName evidence="19 22">Tetrahydrofolylpolyglutamate synthase</fullName>
    </alternativeName>
</protein>
<dbReference type="Gene3D" id="3.90.190.20">
    <property type="entry name" value="Mur ligase, C-terminal domain"/>
    <property type="match status" value="1"/>
</dbReference>
<evidence type="ECO:0000256" key="1">
    <source>
        <dbReference type="ARBA" id="ARBA00004273"/>
    </source>
</evidence>
<keyword evidence="27" id="KW-1185">Reference proteome</keyword>
<evidence type="ECO:0000256" key="6">
    <source>
        <dbReference type="ARBA" id="ARBA00013025"/>
    </source>
</evidence>
<keyword evidence="11 24" id="KW-0479">Metal-binding</keyword>
<feature type="binding site" evidence="24">
    <location>
        <position position="96"/>
    </location>
    <ligand>
        <name>Mg(2+)</name>
        <dbReference type="ChEBI" id="CHEBI:18420"/>
        <label>1</label>
    </ligand>
</feature>
<evidence type="ECO:0000256" key="10">
    <source>
        <dbReference type="ARBA" id="ARBA00022598"/>
    </source>
</evidence>
<dbReference type="PIRSF" id="PIRSF038895">
    <property type="entry name" value="FPGS"/>
    <property type="match status" value="1"/>
</dbReference>
<comment type="similarity">
    <text evidence="5 22">Belongs to the folylpolyglutamate synthase family.</text>
</comment>
<dbReference type="STRING" id="1344418.A0A1D2VIT6"/>
<dbReference type="PROSITE" id="PS01011">
    <property type="entry name" value="FOLYLPOLYGLU_SYNT_1"/>
    <property type="match status" value="1"/>
</dbReference>
<dbReference type="GO" id="GO:0005743">
    <property type="term" value="C:mitochondrial inner membrane"/>
    <property type="evidence" value="ECO:0007669"/>
    <property type="project" value="UniProtKB-SubCell"/>
</dbReference>
<name>A0A1D2VIT6_9ASCO</name>
<evidence type="ECO:0000256" key="2">
    <source>
        <dbReference type="ARBA" id="ARBA00004305"/>
    </source>
</evidence>
<evidence type="ECO:0000256" key="12">
    <source>
        <dbReference type="ARBA" id="ARBA00022741"/>
    </source>
</evidence>
<dbReference type="RefSeq" id="XP_020047853.1">
    <property type="nucleotide sequence ID" value="XM_020191740.1"/>
</dbReference>
<evidence type="ECO:0000256" key="21">
    <source>
        <dbReference type="ARBA" id="ARBA00047493"/>
    </source>
</evidence>
<evidence type="ECO:0000256" key="8">
    <source>
        <dbReference type="ARBA" id="ARBA00022490"/>
    </source>
</evidence>
<dbReference type="Pfam" id="PF08245">
    <property type="entry name" value="Mur_ligase_M"/>
    <property type="match status" value="1"/>
</dbReference>
<dbReference type="GO" id="GO:0006730">
    <property type="term" value="P:one-carbon metabolic process"/>
    <property type="evidence" value="ECO:0007669"/>
    <property type="project" value="UniProtKB-KW"/>
</dbReference>
<evidence type="ECO:0000256" key="19">
    <source>
        <dbReference type="ARBA" id="ARBA00030592"/>
    </source>
</evidence>
<dbReference type="InParanoid" id="A0A1D2VIT6"/>
<evidence type="ECO:0000256" key="7">
    <source>
        <dbReference type="ARBA" id="ARBA00018660"/>
    </source>
</evidence>
<evidence type="ECO:0000256" key="5">
    <source>
        <dbReference type="ARBA" id="ARBA00008276"/>
    </source>
</evidence>
<dbReference type="InterPro" id="IPR018109">
    <property type="entry name" value="Folylpolyglutamate_synth_CS"/>
</dbReference>
<evidence type="ECO:0000256" key="20">
    <source>
        <dbReference type="ARBA" id="ARBA00030876"/>
    </source>
</evidence>
<keyword evidence="12 23" id="KW-0547">Nucleotide-binding</keyword>
<dbReference type="GO" id="GO:0046872">
    <property type="term" value="F:metal ion binding"/>
    <property type="evidence" value="ECO:0007669"/>
    <property type="project" value="UniProtKB-KW"/>
</dbReference>
<accession>A0A1D2VIT6</accession>
<dbReference type="Gene3D" id="3.40.1190.10">
    <property type="entry name" value="Mur-like, catalytic domain"/>
    <property type="match status" value="1"/>
</dbReference>
<dbReference type="AlphaFoldDB" id="A0A1D2VIT6"/>
<reference evidence="27" key="1">
    <citation type="submission" date="2016-05" db="EMBL/GenBank/DDBJ databases">
        <title>Comparative genomics of biotechnologically important yeasts.</title>
        <authorList>
            <consortium name="DOE Joint Genome Institute"/>
            <person name="Riley R."/>
            <person name="Haridas S."/>
            <person name="Wolfe K.H."/>
            <person name="Lopes M.R."/>
            <person name="Hittinger C.T."/>
            <person name="Goker M."/>
            <person name="Salamov A."/>
            <person name="Wisecaver J."/>
            <person name="Long T.M."/>
            <person name="Aerts A.L."/>
            <person name="Barry K."/>
            <person name="Choi C."/>
            <person name="Clum A."/>
            <person name="Coughlan A.Y."/>
            <person name="Deshpande S."/>
            <person name="Douglass A.P."/>
            <person name="Hanson S.J."/>
            <person name="Klenk H.-P."/>
            <person name="Labutti K."/>
            <person name="Lapidus A."/>
            <person name="Lindquist E."/>
            <person name="Lipzen A."/>
            <person name="Meier-Kolthoff J.P."/>
            <person name="Ohm R.A."/>
            <person name="Otillar R.P."/>
            <person name="Pangilinan J."/>
            <person name="Peng Y."/>
            <person name="Rokas A."/>
            <person name="Rosa C.A."/>
            <person name="Scheuner C."/>
            <person name="Sibirny A.A."/>
            <person name="Slot J.C."/>
            <person name="Stielow J.B."/>
            <person name="Sun H."/>
            <person name="Kurtzman C.P."/>
            <person name="Blackwell M."/>
            <person name="Grigoriev I.V."/>
            <person name="Jeffries T.W."/>
        </authorList>
    </citation>
    <scope>NUCLEOTIDE SEQUENCE [LARGE SCALE GENOMIC DNA]</scope>
    <source>
        <strain evidence="27">DSM 1968</strain>
    </source>
</reference>
<dbReference type="GO" id="GO:0005829">
    <property type="term" value="C:cytosol"/>
    <property type="evidence" value="ECO:0007669"/>
    <property type="project" value="TreeGrafter"/>
</dbReference>
<evidence type="ECO:0000256" key="23">
    <source>
        <dbReference type="PIRSR" id="PIRSR038895-1"/>
    </source>
</evidence>
<sequence>MSSHTYTEAIDVLNSLQSNFAYIQALKQSGVKKTPSSMAEMKSWLHELGYNPTDFNKLNIIHITGTKGKGSTCAFTSSILQQYSPKHLHKIGLYTSPHLKSVRERISINGSPIPEKDFTRYFFQIWNVLKHSETKLSYFKFLTLLSFHVFMKEGVDTAIYEVGVGGEYDSTNVIHTPTCTGVTSLGIDHTTMLGNTISEIAWNKSGIFKKNSNSYTIVGQPTEGLNVLKERAKERESPLSIVPIHPQLSSIKLGLAGDFQKYNASLSIALATQHLKKLKILPNHLNTSLSLPNEFKIGLEKTQWLGRCQTLFDLAYKNLTWYLDGAHTKESIEASANWFKNVTNQTDKKKIRILLFNQQKRDAALLVTHLHHTIYPTVNFDYVLFTTNVTWASGNYSIDLVSINTDKKAVDNLEVQNSTSNTWKSLDEISQRLVFHDIESSIKFVNDIANNNPDSQIDVYVNGSLHLVGGFLTVYDSMKENHS</sequence>
<dbReference type="EC" id="6.3.2.17" evidence="6 22"/>
<dbReference type="Proteomes" id="UP000095038">
    <property type="component" value="Unassembled WGS sequence"/>
</dbReference>
<evidence type="ECO:0000256" key="16">
    <source>
        <dbReference type="ARBA" id="ARBA00023128"/>
    </source>
</evidence>
<dbReference type="FunFam" id="3.40.1190.10:FF:000009">
    <property type="entry name" value="Folylpolyglutamate synthase"/>
    <property type="match status" value="1"/>
</dbReference>
<dbReference type="FunCoup" id="A0A1D2VIT6">
    <property type="interactions" value="669"/>
</dbReference>
<evidence type="ECO:0000256" key="14">
    <source>
        <dbReference type="ARBA" id="ARBA00022840"/>
    </source>
</evidence>
<feature type="binding site" evidence="23">
    <location>
        <position position="324"/>
    </location>
    <ligand>
        <name>ATP</name>
        <dbReference type="ChEBI" id="CHEBI:30616"/>
    </ligand>
</feature>
<feature type="binding site" evidence="24">
    <location>
        <position position="161"/>
    </location>
    <ligand>
        <name>Mg(2+)</name>
        <dbReference type="ChEBI" id="CHEBI:18420"/>
        <label>1</label>
    </ligand>
</feature>
<evidence type="ECO:0000256" key="4">
    <source>
        <dbReference type="ARBA" id="ARBA00005150"/>
    </source>
</evidence>
<comment type="cofactor">
    <cofactor evidence="22">
        <name>a monovalent cation</name>
        <dbReference type="ChEBI" id="CHEBI:60242"/>
    </cofactor>
    <text evidence="22">A monovalent cation.</text>
</comment>